<dbReference type="SUPFAM" id="SSF51905">
    <property type="entry name" value="FAD/NAD(P)-binding domain"/>
    <property type="match status" value="1"/>
</dbReference>
<evidence type="ECO:0000313" key="2">
    <source>
        <dbReference type="EMBL" id="MFD1044759.1"/>
    </source>
</evidence>
<keyword evidence="3" id="KW-1185">Reference proteome</keyword>
<accession>A0ABW3M576</accession>
<dbReference type="InterPro" id="IPR036188">
    <property type="entry name" value="FAD/NAD-bd_sf"/>
</dbReference>
<dbReference type="EMBL" id="JBHTIS010000118">
    <property type="protein sequence ID" value="MFD1044759.1"/>
    <property type="molecule type" value="Genomic_DNA"/>
</dbReference>
<protein>
    <submittedName>
        <fullName evidence="2">FAD-dependent monooxygenase</fullName>
    </submittedName>
</protein>
<feature type="domain" description="FAD-binding" evidence="1">
    <location>
        <begin position="2"/>
        <end position="31"/>
    </location>
</feature>
<sequence>MDTDVVVAGAGPTGLLLANELALAGVDAVVL</sequence>
<evidence type="ECO:0000313" key="3">
    <source>
        <dbReference type="Proteomes" id="UP001597045"/>
    </source>
</evidence>
<reference evidence="3" key="1">
    <citation type="journal article" date="2019" name="Int. J. Syst. Evol. Microbiol.">
        <title>The Global Catalogue of Microorganisms (GCM) 10K type strain sequencing project: providing services to taxonomists for standard genome sequencing and annotation.</title>
        <authorList>
            <consortium name="The Broad Institute Genomics Platform"/>
            <consortium name="The Broad Institute Genome Sequencing Center for Infectious Disease"/>
            <person name="Wu L."/>
            <person name="Ma J."/>
        </authorList>
    </citation>
    <scope>NUCLEOTIDE SEQUENCE [LARGE SCALE GENOMIC DNA]</scope>
    <source>
        <strain evidence="3">JCM 31486</strain>
    </source>
</reference>
<dbReference type="Proteomes" id="UP001597045">
    <property type="component" value="Unassembled WGS sequence"/>
</dbReference>
<dbReference type="GO" id="GO:0004497">
    <property type="term" value="F:monooxygenase activity"/>
    <property type="evidence" value="ECO:0007669"/>
    <property type="project" value="UniProtKB-KW"/>
</dbReference>
<dbReference type="Gene3D" id="3.50.50.60">
    <property type="entry name" value="FAD/NAD(P)-binding domain"/>
    <property type="match status" value="1"/>
</dbReference>
<evidence type="ECO:0000259" key="1">
    <source>
        <dbReference type="Pfam" id="PF01494"/>
    </source>
</evidence>
<feature type="non-terminal residue" evidence="2">
    <location>
        <position position="31"/>
    </location>
</feature>
<dbReference type="Pfam" id="PF01494">
    <property type="entry name" value="FAD_binding_3"/>
    <property type="match status" value="1"/>
</dbReference>
<name>A0ABW3M576_9PSEU</name>
<keyword evidence="2" id="KW-0503">Monooxygenase</keyword>
<proteinExistence type="predicted"/>
<organism evidence="2 3">
    <name type="scientific">Kibdelosporangium lantanae</name>
    <dbReference type="NCBI Taxonomy" id="1497396"/>
    <lineage>
        <taxon>Bacteria</taxon>
        <taxon>Bacillati</taxon>
        <taxon>Actinomycetota</taxon>
        <taxon>Actinomycetes</taxon>
        <taxon>Pseudonocardiales</taxon>
        <taxon>Pseudonocardiaceae</taxon>
        <taxon>Kibdelosporangium</taxon>
    </lineage>
</organism>
<gene>
    <name evidence="2" type="ORF">ACFQ1S_03690</name>
</gene>
<dbReference type="InterPro" id="IPR002938">
    <property type="entry name" value="FAD-bd"/>
</dbReference>
<comment type="caution">
    <text evidence="2">The sequence shown here is derived from an EMBL/GenBank/DDBJ whole genome shotgun (WGS) entry which is preliminary data.</text>
</comment>
<keyword evidence="2" id="KW-0560">Oxidoreductase</keyword>